<dbReference type="Pfam" id="PF13302">
    <property type="entry name" value="Acetyltransf_3"/>
    <property type="match status" value="1"/>
</dbReference>
<dbReference type="Proteomes" id="UP000557392">
    <property type="component" value="Unassembled WGS sequence"/>
</dbReference>
<name>A0A7W6JQ99_9SPHN</name>
<protein>
    <submittedName>
        <fullName evidence="2">RimJ/RimL family protein N-acetyltransferase</fullName>
    </submittedName>
</protein>
<reference evidence="2 3" key="1">
    <citation type="submission" date="2020-08" db="EMBL/GenBank/DDBJ databases">
        <title>Genomic Encyclopedia of Type Strains, Phase IV (KMG-IV): sequencing the most valuable type-strain genomes for metagenomic binning, comparative biology and taxonomic classification.</title>
        <authorList>
            <person name="Goeker M."/>
        </authorList>
    </citation>
    <scope>NUCLEOTIDE SEQUENCE [LARGE SCALE GENOMIC DNA]</scope>
    <source>
        <strain evidence="2 3">DSM 101806</strain>
    </source>
</reference>
<dbReference type="PROSITE" id="PS51186">
    <property type="entry name" value="GNAT"/>
    <property type="match status" value="1"/>
</dbReference>
<dbReference type="RefSeq" id="WP_343058027.1">
    <property type="nucleotide sequence ID" value="NZ_JACIEH010000001.1"/>
</dbReference>
<accession>A0A7W6JQ99</accession>
<organism evidence="2 3">
    <name type="scientific">Sphingomonas kyeonggiensis</name>
    <dbReference type="NCBI Taxonomy" id="1268553"/>
    <lineage>
        <taxon>Bacteria</taxon>
        <taxon>Pseudomonadati</taxon>
        <taxon>Pseudomonadota</taxon>
        <taxon>Alphaproteobacteria</taxon>
        <taxon>Sphingomonadales</taxon>
        <taxon>Sphingomonadaceae</taxon>
        <taxon>Sphingomonas</taxon>
    </lineage>
</organism>
<dbReference type="PANTHER" id="PTHR43610">
    <property type="entry name" value="BLL6696 PROTEIN"/>
    <property type="match status" value="1"/>
</dbReference>
<dbReference type="InterPro" id="IPR000182">
    <property type="entry name" value="GNAT_dom"/>
</dbReference>
<dbReference type="PANTHER" id="PTHR43610:SF1">
    <property type="entry name" value="N-ACETYLTRANSFERASE DOMAIN-CONTAINING PROTEIN"/>
    <property type="match status" value="1"/>
</dbReference>
<evidence type="ECO:0000313" key="3">
    <source>
        <dbReference type="Proteomes" id="UP000557392"/>
    </source>
</evidence>
<gene>
    <name evidence="2" type="ORF">GGR46_001073</name>
</gene>
<dbReference type="Gene3D" id="3.40.630.30">
    <property type="match status" value="1"/>
</dbReference>
<keyword evidence="3" id="KW-1185">Reference proteome</keyword>
<dbReference type="InterPro" id="IPR016181">
    <property type="entry name" value="Acyl_CoA_acyltransferase"/>
</dbReference>
<proteinExistence type="predicted"/>
<evidence type="ECO:0000313" key="2">
    <source>
        <dbReference type="EMBL" id="MBB4097540.1"/>
    </source>
</evidence>
<dbReference type="GO" id="GO:0016747">
    <property type="term" value="F:acyltransferase activity, transferring groups other than amino-acyl groups"/>
    <property type="evidence" value="ECO:0007669"/>
    <property type="project" value="InterPro"/>
</dbReference>
<feature type="domain" description="N-acetyltransferase" evidence="1">
    <location>
        <begin position="15"/>
        <end position="177"/>
    </location>
</feature>
<evidence type="ECO:0000259" key="1">
    <source>
        <dbReference type="PROSITE" id="PS51186"/>
    </source>
</evidence>
<keyword evidence="2" id="KW-0808">Transferase</keyword>
<dbReference type="AlphaFoldDB" id="A0A7W6JQ99"/>
<comment type="caution">
    <text evidence="2">The sequence shown here is derived from an EMBL/GenBank/DDBJ whole genome shotgun (WGS) entry which is preliminary data.</text>
</comment>
<dbReference type="SUPFAM" id="SSF55729">
    <property type="entry name" value="Acyl-CoA N-acyltransferases (Nat)"/>
    <property type="match status" value="1"/>
</dbReference>
<dbReference type="EMBL" id="JACIEH010000001">
    <property type="protein sequence ID" value="MBB4097540.1"/>
    <property type="molecule type" value="Genomic_DNA"/>
</dbReference>
<sequence length="198" mass="22465">MNPWRDVPTLPGRHVTLRPMARADRAGLLQAFDGLRQLFHTTVPDDASIDAWMDRVENDVAAGRGLPFTVLDAEGRISGATRFLRMSRTHRRVEIGGTLYAPRVQRTGLNTEAKYMLLRHAFEVLEVNCVQIRTDFLNQASRRAIERLGARFDGVLRGHMILNGHHRDSVVYSILAHEWPGVRRNIELLMARYEGEGA</sequence>